<protein>
    <recommendedName>
        <fullName evidence="8">L-ornithine N(alpha)-acyltransferase</fullName>
        <ecNumber evidence="7">2.3.2.30</ecNumber>
    </recommendedName>
</protein>
<gene>
    <name evidence="11" type="ORF">SIL87_10315</name>
</gene>
<keyword evidence="5 11" id="KW-0012">Acyltransferase</keyword>
<evidence type="ECO:0000256" key="6">
    <source>
        <dbReference type="ARBA" id="ARBA00038095"/>
    </source>
</evidence>
<dbReference type="PANTHER" id="PTHR37323:SF1">
    <property type="entry name" value="L-ORNITHINE N(ALPHA)-ACYLTRANSFERASE"/>
    <property type="match status" value="1"/>
</dbReference>
<dbReference type="EMBL" id="JAWXYB010000018">
    <property type="protein sequence ID" value="MDX5931158.1"/>
    <property type="molecule type" value="Genomic_DNA"/>
</dbReference>
<dbReference type="RefSeq" id="WP_319614077.1">
    <property type="nucleotide sequence ID" value="NZ_JAWXYB010000018.1"/>
</dbReference>
<dbReference type="Proteomes" id="UP001279553">
    <property type="component" value="Unassembled WGS sequence"/>
</dbReference>
<evidence type="ECO:0000256" key="7">
    <source>
        <dbReference type="ARBA" id="ARBA00039058"/>
    </source>
</evidence>
<comment type="similarity">
    <text evidence="6">Belongs to the acetyltransferase family. OlsB subfamily.</text>
</comment>
<dbReference type="SUPFAM" id="SSF55729">
    <property type="entry name" value="Acyl-CoA N-acyltransferases (Nat)"/>
    <property type="match status" value="1"/>
</dbReference>
<keyword evidence="4" id="KW-0443">Lipid metabolism</keyword>
<evidence type="ECO:0000256" key="9">
    <source>
        <dbReference type="ARBA" id="ARBA00045724"/>
    </source>
</evidence>
<evidence type="ECO:0000256" key="10">
    <source>
        <dbReference type="ARBA" id="ARBA00047785"/>
    </source>
</evidence>
<evidence type="ECO:0000256" key="2">
    <source>
        <dbReference type="ARBA" id="ARBA00022516"/>
    </source>
</evidence>
<dbReference type="Pfam" id="PF13444">
    <property type="entry name" value="Acetyltransf_5"/>
    <property type="match status" value="1"/>
</dbReference>
<comment type="catalytic activity">
    <reaction evidence="10">
        <text>a (3R)-hydroxyacyl-[ACP] + L-ornithine = a lyso-ornithine lipid + holo-[ACP] + H(+)</text>
        <dbReference type="Rhea" id="RHEA:20633"/>
        <dbReference type="Rhea" id="RHEA-COMP:9685"/>
        <dbReference type="Rhea" id="RHEA-COMP:9945"/>
        <dbReference type="ChEBI" id="CHEBI:15378"/>
        <dbReference type="ChEBI" id="CHEBI:46911"/>
        <dbReference type="ChEBI" id="CHEBI:64479"/>
        <dbReference type="ChEBI" id="CHEBI:78827"/>
        <dbReference type="ChEBI" id="CHEBI:138482"/>
        <dbReference type="EC" id="2.3.2.30"/>
    </reaction>
    <physiologicalReaction direction="left-to-right" evidence="10">
        <dbReference type="Rhea" id="RHEA:20634"/>
    </physiologicalReaction>
</comment>
<evidence type="ECO:0000313" key="12">
    <source>
        <dbReference type="Proteomes" id="UP001279553"/>
    </source>
</evidence>
<proteinExistence type="inferred from homology"/>
<dbReference type="GO" id="GO:0043810">
    <property type="term" value="F:ornithine-acyl [acyl carrier protein] N-acyltransferase activity"/>
    <property type="evidence" value="ECO:0007669"/>
    <property type="project" value="UniProtKB-EC"/>
</dbReference>
<comment type="pathway">
    <text evidence="1">Lipid metabolism.</text>
</comment>
<evidence type="ECO:0000256" key="1">
    <source>
        <dbReference type="ARBA" id="ARBA00005189"/>
    </source>
</evidence>
<comment type="function">
    <text evidence="9">Catalyzes the first step in the biosynthesis of ornithine lipids, which are phosphorus-free membrane lipids. Catalyzes the 3-hydroxyacyl-acyl carrier protein-dependent acylation of ornithine to form lyso-ornithine lipid (LOL).</text>
</comment>
<evidence type="ECO:0000256" key="4">
    <source>
        <dbReference type="ARBA" id="ARBA00023098"/>
    </source>
</evidence>
<sequence>MTMRTATLPTTLCGEDGFEEVRAGNLGVRLAATPDELDAAQALRFQVFYEELGAKPDADTLARRRDQDRFDADADHLLVIDHDIADDARGVVGTYRLIRQEAAARIGRFYSADEYDLSALERFPGRLLELGRSCVDQAYRSRAVMQLMWRGIAAYVFQHDIELMFGCASLHGTDPDLLAPDLTYLQSHHLAPEAIRPRAVAARYVDMCRLDPALIDPKQVLVGLPPLIKGYLRLGGFVGDGAVIDWQFNTTDIAVVVQTDLVTEKYYRHYDRQRA</sequence>
<organism evidence="11 12">
    <name type="scientific">Acidiphilium acidophilum</name>
    <name type="common">Thiobacillus acidophilus</name>
    <dbReference type="NCBI Taxonomy" id="76588"/>
    <lineage>
        <taxon>Bacteria</taxon>
        <taxon>Pseudomonadati</taxon>
        <taxon>Pseudomonadota</taxon>
        <taxon>Alphaproteobacteria</taxon>
        <taxon>Acetobacterales</taxon>
        <taxon>Acidocellaceae</taxon>
        <taxon>Acidiphilium</taxon>
    </lineage>
</organism>
<dbReference type="GO" id="GO:0006629">
    <property type="term" value="P:lipid metabolic process"/>
    <property type="evidence" value="ECO:0007669"/>
    <property type="project" value="UniProtKB-KW"/>
</dbReference>
<name>A0AAW9DS35_ACIAO</name>
<reference evidence="11 12" key="1">
    <citation type="submission" date="2023-11" db="EMBL/GenBank/DDBJ databases">
        <title>MicrobeMod: A computational toolkit for identifying prokaryotic methylation and restriction-modification with nanopore sequencing.</title>
        <authorList>
            <person name="Crits-Christoph A."/>
            <person name="Kang S.C."/>
            <person name="Lee H."/>
            <person name="Ostrov N."/>
        </authorList>
    </citation>
    <scope>NUCLEOTIDE SEQUENCE [LARGE SCALE GENOMIC DNA]</scope>
    <source>
        <strain evidence="11 12">DSMZ 700</strain>
    </source>
</reference>
<dbReference type="PANTHER" id="PTHR37323">
    <property type="entry name" value="GCN5-RELATED N-ACETYLTRANSFERASE"/>
    <property type="match status" value="1"/>
</dbReference>
<dbReference type="AlphaFoldDB" id="A0AAW9DS35"/>
<dbReference type="InterPro" id="IPR016181">
    <property type="entry name" value="Acyl_CoA_acyltransferase"/>
</dbReference>
<dbReference type="Gene3D" id="3.40.630.30">
    <property type="match status" value="1"/>
</dbReference>
<evidence type="ECO:0000256" key="8">
    <source>
        <dbReference type="ARBA" id="ARBA00039866"/>
    </source>
</evidence>
<dbReference type="InterPro" id="IPR052351">
    <property type="entry name" value="Ornithine_N-alpha-AT"/>
</dbReference>
<dbReference type="EC" id="2.3.2.30" evidence="7"/>
<keyword evidence="2" id="KW-0444">Lipid biosynthesis</keyword>
<evidence type="ECO:0000256" key="5">
    <source>
        <dbReference type="ARBA" id="ARBA00023315"/>
    </source>
</evidence>
<comment type="caution">
    <text evidence="11">The sequence shown here is derived from an EMBL/GenBank/DDBJ whole genome shotgun (WGS) entry which is preliminary data.</text>
</comment>
<evidence type="ECO:0000256" key="3">
    <source>
        <dbReference type="ARBA" id="ARBA00022679"/>
    </source>
</evidence>
<accession>A0AAW9DS35</accession>
<keyword evidence="3 11" id="KW-0808">Transferase</keyword>
<keyword evidence="12" id="KW-1185">Reference proteome</keyword>
<evidence type="ECO:0000313" key="11">
    <source>
        <dbReference type="EMBL" id="MDX5931158.1"/>
    </source>
</evidence>